<dbReference type="EMBL" id="LJZO01000002">
    <property type="protein sequence ID" value="ROW04147.1"/>
    <property type="molecule type" value="Genomic_DNA"/>
</dbReference>
<dbReference type="OrthoDB" id="10490477at2759"/>
<comment type="caution">
    <text evidence="2">The sequence shown here is derived from an EMBL/GenBank/DDBJ whole genome shotgun (WGS) entry which is preliminary data.</text>
</comment>
<organism evidence="2 3">
    <name type="scientific">Cytospora chrysosperma</name>
    <name type="common">Cytospora canker fungus</name>
    <name type="synonym">Sphaeria chrysosperma</name>
    <dbReference type="NCBI Taxonomy" id="252740"/>
    <lineage>
        <taxon>Eukaryota</taxon>
        <taxon>Fungi</taxon>
        <taxon>Dikarya</taxon>
        <taxon>Ascomycota</taxon>
        <taxon>Pezizomycotina</taxon>
        <taxon>Sordariomycetes</taxon>
        <taxon>Sordariomycetidae</taxon>
        <taxon>Diaporthales</taxon>
        <taxon>Cytosporaceae</taxon>
        <taxon>Cytospora</taxon>
    </lineage>
</organism>
<accession>A0A423WL39</accession>
<gene>
    <name evidence="2" type="ORF">VSDG_00957</name>
</gene>
<dbReference type="AlphaFoldDB" id="A0A423WL39"/>
<feature type="region of interest" description="Disordered" evidence="1">
    <location>
        <begin position="1"/>
        <end position="20"/>
    </location>
</feature>
<reference evidence="2 3" key="1">
    <citation type="submission" date="2015-09" db="EMBL/GenBank/DDBJ databases">
        <title>Host preference determinants of Valsa canker pathogens revealed by comparative genomics.</title>
        <authorList>
            <person name="Yin Z."/>
            <person name="Huang L."/>
        </authorList>
    </citation>
    <scope>NUCLEOTIDE SEQUENCE [LARGE SCALE GENOMIC DNA]</scope>
    <source>
        <strain evidence="2 3">YSFL</strain>
    </source>
</reference>
<evidence type="ECO:0000313" key="3">
    <source>
        <dbReference type="Proteomes" id="UP000284375"/>
    </source>
</evidence>
<evidence type="ECO:0000313" key="2">
    <source>
        <dbReference type="EMBL" id="ROW04147.1"/>
    </source>
</evidence>
<sequence>MPPRRPPGYDPMIDGSNDSADLTSDEWIAFVNSQSGFDMTTNSSGPFANDSTFDTTGLAGGGSDMTYTEFNNGISPEDLSIRPGALLEASAQPSLLSGSQGNEL</sequence>
<dbReference type="Proteomes" id="UP000284375">
    <property type="component" value="Unassembled WGS sequence"/>
</dbReference>
<evidence type="ECO:0000256" key="1">
    <source>
        <dbReference type="SAM" id="MobiDB-lite"/>
    </source>
</evidence>
<proteinExistence type="predicted"/>
<protein>
    <submittedName>
        <fullName evidence="2">Uncharacterized protein</fullName>
    </submittedName>
</protein>
<name>A0A423WL39_CYTCH</name>
<keyword evidence="3" id="KW-1185">Reference proteome</keyword>